<dbReference type="AlphaFoldDB" id="A0A5C1YRP2"/>
<dbReference type="InterPro" id="IPR015421">
    <property type="entry name" value="PyrdxlP-dep_Trfase_major"/>
</dbReference>
<feature type="domain" description="Aminotransferase class I/classII large" evidence="10">
    <location>
        <begin position="63"/>
        <end position="323"/>
    </location>
</feature>
<dbReference type="KEGG" id="acek:FLP30_11485"/>
<organism evidence="11 12">
    <name type="scientific">Acetobacter vaccinii</name>
    <dbReference type="NCBI Taxonomy" id="2592655"/>
    <lineage>
        <taxon>Bacteria</taxon>
        <taxon>Pseudomonadati</taxon>
        <taxon>Pseudomonadota</taxon>
        <taxon>Alphaproteobacteria</taxon>
        <taxon>Acetobacterales</taxon>
        <taxon>Acetobacteraceae</taxon>
        <taxon>Acetobacter</taxon>
    </lineage>
</organism>
<evidence type="ECO:0000256" key="2">
    <source>
        <dbReference type="ARBA" id="ARBA00003444"/>
    </source>
</evidence>
<evidence type="ECO:0000256" key="3">
    <source>
        <dbReference type="ARBA" id="ARBA00004953"/>
    </source>
</evidence>
<dbReference type="GO" id="GO:0009236">
    <property type="term" value="P:cobalamin biosynthetic process"/>
    <property type="evidence" value="ECO:0007669"/>
    <property type="project" value="UniProtKB-UniPathway"/>
</dbReference>
<accession>A0A5C1YRP2</accession>
<keyword evidence="7 11" id="KW-0456">Lyase</keyword>
<evidence type="ECO:0000313" key="11">
    <source>
        <dbReference type="EMBL" id="QEO18711.1"/>
    </source>
</evidence>
<evidence type="ECO:0000256" key="8">
    <source>
        <dbReference type="ARBA" id="ARBA00029996"/>
    </source>
</evidence>
<reference evidence="11 12" key="1">
    <citation type="submission" date="2019-09" db="EMBL/GenBank/DDBJ databases">
        <title>Genome sequencing of strain KACC 21233.</title>
        <authorList>
            <person name="Heo J."/>
            <person name="Kim S.-J."/>
            <person name="Kim J.-S."/>
            <person name="Hong S.-B."/>
            <person name="Kwon S.-W."/>
        </authorList>
    </citation>
    <scope>NUCLEOTIDE SEQUENCE [LARGE SCALE GENOMIC DNA]</scope>
    <source>
        <strain evidence="11 12">KACC 21233</strain>
    </source>
</reference>
<dbReference type="Gene3D" id="3.40.640.10">
    <property type="entry name" value="Type I PLP-dependent aspartate aminotransferase-like (Major domain)"/>
    <property type="match status" value="1"/>
</dbReference>
<dbReference type="InterPro" id="IPR015424">
    <property type="entry name" value="PyrdxlP-dep_Trfase"/>
</dbReference>
<keyword evidence="5" id="KW-0169">Cobalamin biosynthesis</keyword>
<dbReference type="InterPro" id="IPR004839">
    <property type="entry name" value="Aminotransferase_I/II_large"/>
</dbReference>
<evidence type="ECO:0000313" key="12">
    <source>
        <dbReference type="Proteomes" id="UP000324536"/>
    </source>
</evidence>
<dbReference type="NCBIfam" id="TIGR01140">
    <property type="entry name" value="L_thr_O3P_dcar"/>
    <property type="match status" value="1"/>
</dbReference>
<evidence type="ECO:0000256" key="7">
    <source>
        <dbReference type="ARBA" id="ARBA00023239"/>
    </source>
</evidence>
<dbReference type="CDD" id="cd00609">
    <property type="entry name" value="AAT_like"/>
    <property type="match status" value="1"/>
</dbReference>
<dbReference type="PANTHER" id="PTHR42885">
    <property type="entry name" value="HISTIDINOL-PHOSPHATE AMINOTRANSFERASE-RELATED"/>
    <property type="match status" value="1"/>
</dbReference>
<dbReference type="PANTHER" id="PTHR42885:SF1">
    <property type="entry name" value="THREONINE-PHOSPHATE DECARBOXYLASE"/>
    <property type="match status" value="1"/>
</dbReference>
<keyword evidence="12" id="KW-1185">Reference proteome</keyword>
<comment type="pathway">
    <text evidence="3">Cofactor biosynthesis; adenosylcobalamin biosynthesis.</text>
</comment>
<sequence length="367" mass="40170">MQLPTHGGQVQAIMRNFSGAPEPFVDLSTGISPYPYPFSLPDPSILTRLPEQAEEQALLADAARAYGLTSTALLAAGAGTQLLISLLPYVLKGDHATILGPTYNGHATAWQHAGVSLQVVSDMESMMALAPRPGHVMIVCNPNNPDGRHYSPDVLRPLADRCANHGGYLVIDEAYVDFEPSLSLASALPHPGLCILRSFGKSYGLPGIRLGFFLASAPLVERMSHMLGDWPVSIPAIHAGRAALSDPLWLKQQSDRLEQDIRQLLHILQKADLPVVGQTKLFVLVRTAQAPALWHWLCQHGIITRIFHDQPTDIRFGLPAHVDDWTRLEHALFSWAAVDKTTDCSANMPFLLLDETCQRETTQHSAL</sequence>
<evidence type="ECO:0000256" key="1">
    <source>
        <dbReference type="ARBA" id="ARBA00001933"/>
    </source>
</evidence>
<comment type="catalytic activity">
    <reaction evidence="9">
        <text>O-phospho-L-threonine + H(+) = (R)-1-aminopropan-2-yl phosphate + CO2</text>
        <dbReference type="Rhea" id="RHEA:11492"/>
        <dbReference type="ChEBI" id="CHEBI:15378"/>
        <dbReference type="ChEBI" id="CHEBI:16526"/>
        <dbReference type="ChEBI" id="CHEBI:58563"/>
        <dbReference type="ChEBI" id="CHEBI:58675"/>
        <dbReference type="EC" id="4.1.1.81"/>
    </reaction>
</comment>
<comment type="cofactor">
    <cofactor evidence="1">
        <name>pyridoxal 5'-phosphate</name>
        <dbReference type="ChEBI" id="CHEBI:597326"/>
    </cofactor>
</comment>
<dbReference type="RefSeq" id="WP_149280368.1">
    <property type="nucleotide sequence ID" value="NZ_CP043506.1"/>
</dbReference>
<evidence type="ECO:0000256" key="4">
    <source>
        <dbReference type="ARBA" id="ARBA00012285"/>
    </source>
</evidence>
<dbReference type="Gene3D" id="3.90.1150.10">
    <property type="entry name" value="Aspartate Aminotransferase, domain 1"/>
    <property type="match status" value="1"/>
</dbReference>
<dbReference type="Proteomes" id="UP000324536">
    <property type="component" value="Chromosome"/>
</dbReference>
<dbReference type="SUPFAM" id="SSF53383">
    <property type="entry name" value="PLP-dependent transferases"/>
    <property type="match status" value="1"/>
</dbReference>
<dbReference type="InterPro" id="IPR004838">
    <property type="entry name" value="NHTrfase_class1_PyrdxlP-BS"/>
</dbReference>
<dbReference type="EC" id="4.1.1.81" evidence="4"/>
<evidence type="ECO:0000259" key="10">
    <source>
        <dbReference type="Pfam" id="PF00155"/>
    </source>
</evidence>
<evidence type="ECO:0000256" key="6">
    <source>
        <dbReference type="ARBA" id="ARBA00022898"/>
    </source>
</evidence>
<gene>
    <name evidence="11" type="ORF">FLP30_11485</name>
</gene>
<dbReference type="EMBL" id="CP043506">
    <property type="protein sequence ID" value="QEO18711.1"/>
    <property type="molecule type" value="Genomic_DNA"/>
</dbReference>
<dbReference type="Pfam" id="PF00155">
    <property type="entry name" value="Aminotran_1_2"/>
    <property type="match status" value="1"/>
</dbReference>
<keyword evidence="6" id="KW-0663">Pyridoxal phosphate</keyword>
<dbReference type="GO" id="GO:0048472">
    <property type="term" value="F:threonine-phosphate decarboxylase activity"/>
    <property type="evidence" value="ECO:0007669"/>
    <property type="project" value="UniProtKB-EC"/>
</dbReference>
<dbReference type="PROSITE" id="PS00105">
    <property type="entry name" value="AA_TRANSFER_CLASS_1"/>
    <property type="match status" value="1"/>
</dbReference>
<dbReference type="OrthoDB" id="9799304at2"/>
<name>A0A5C1YRP2_9PROT</name>
<dbReference type="GO" id="GO:0030170">
    <property type="term" value="F:pyridoxal phosphate binding"/>
    <property type="evidence" value="ECO:0007669"/>
    <property type="project" value="InterPro"/>
</dbReference>
<proteinExistence type="predicted"/>
<dbReference type="InterPro" id="IPR015422">
    <property type="entry name" value="PyrdxlP-dep_Trfase_small"/>
</dbReference>
<dbReference type="InterPro" id="IPR005860">
    <property type="entry name" value="CobD"/>
</dbReference>
<evidence type="ECO:0000256" key="9">
    <source>
        <dbReference type="ARBA" id="ARBA00048531"/>
    </source>
</evidence>
<comment type="function">
    <text evidence="2">Decarboxylates L-threonine-O-3-phosphate to yield (R)-1-amino-2-propanol O-2-phosphate, the precursor for the linkage between the nucleotide loop and the corrin ring in cobalamin.</text>
</comment>
<protein>
    <recommendedName>
        <fullName evidence="4">threonine-phosphate decarboxylase</fullName>
        <ecNumber evidence="4">4.1.1.81</ecNumber>
    </recommendedName>
    <alternativeName>
        <fullName evidence="8">L-threonine-O-3-phosphate decarboxylase</fullName>
    </alternativeName>
</protein>
<evidence type="ECO:0000256" key="5">
    <source>
        <dbReference type="ARBA" id="ARBA00022573"/>
    </source>
</evidence>
<dbReference type="UniPathway" id="UPA00148"/>